<comment type="caution">
    <text evidence="1">The sequence shown here is derived from an EMBL/GenBank/DDBJ whole genome shotgun (WGS) entry which is preliminary data.</text>
</comment>
<reference evidence="1 2" key="1">
    <citation type="journal article" date="2024" name="BMC Genomics">
        <title>De novo assembly and annotation of Popillia japonica's genome with initial clues to its potential as an invasive pest.</title>
        <authorList>
            <person name="Cucini C."/>
            <person name="Boschi S."/>
            <person name="Funari R."/>
            <person name="Cardaioli E."/>
            <person name="Iannotti N."/>
            <person name="Marturano G."/>
            <person name="Paoli F."/>
            <person name="Bruttini M."/>
            <person name="Carapelli A."/>
            <person name="Frati F."/>
            <person name="Nardi F."/>
        </authorList>
    </citation>
    <scope>NUCLEOTIDE SEQUENCE [LARGE SCALE GENOMIC DNA]</scope>
    <source>
        <strain evidence="1">DMR45628</strain>
    </source>
</reference>
<dbReference type="Proteomes" id="UP001458880">
    <property type="component" value="Unassembled WGS sequence"/>
</dbReference>
<proteinExistence type="predicted"/>
<accession>A0AAW1JKM1</accession>
<gene>
    <name evidence="1" type="ORF">QE152_g27794</name>
</gene>
<dbReference type="EMBL" id="JASPKY010000347">
    <property type="protein sequence ID" value="KAK9704573.1"/>
    <property type="molecule type" value="Genomic_DNA"/>
</dbReference>
<organism evidence="1 2">
    <name type="scientific">Popillia japonica</name>
    <name type="common">Japanese beetle</name>
    <dbReference type="NCBI Taxonomy" id="7064"/>
    <lineage>
        <taxon>Eukaryota</taxon>
        <taxon>Metazoa</taxon>
        <taxon>Ecdysozoa</taxon>
        <taxon>Arthropoda</taxon>
        <taxon>Hexapoda</taxon>
        <taxon>Insecta</taxon>
        <taxon>Pterygota</taxon>
        <taxon>Neoptera</taxon>
        <taxon>Endopterygota</taxon>
        <taxon>Coleoptera</taxon>
        <taxon>Polyphaga</taxon>
        <taxon>Scarabaeiformia</taxon>
        <taxon>Scarabaeidae</taxon>
        <taxon>Rutelinae</taxon>
        <taxon>Popillia</taxon>
    </lineage>
</organism>
<protein>
    <submittedName>
        <fullName evidence="1">Uncharacterized protein</fullName>
    </submittedName>
</protein>
<dbReference type="AlphaFoldDB" id="A0AAW1JKM1"/>
<evidence type="ECO:0000313" key="2">
    <source>
        <dbReference type="Proteomes" id="UP001458880"/>
    </source>
</evidence>
<sequence>MVFKCCVKGASEQIKILHFIVFLKNQKYVYCSSIFSTHIGFDFPFQVNGLVNGFRLLEEPLYWLKVWTM</sequence>
<evidence type="ECO:0000313" key="1">
    <source>
        <dbReference type="EMBL" id="KAK9704573.1"/>
    </source>
</evidence>
<name>A0AAW1JKM1_POPJA</name>
<keyword evidence="2" id="KW-1185">Reference proteome</keyword>